<protein>
    <recommendedName>
        <fullName evidence="4">Twin-arginine translocation pathway signal protein</fullName>
    </recommendedName>
</protein>
<dbReference type="EMBL" id="UWOC01000033">
    <property type="protein sequence ID" value="VCU07310.1"/>
    <property type="molecule type" value="Genomic_DNA"/>
</dbReference>
<dbReference type="PANTHER" id="PTHR42928">
    <property type="entry name" value="TRICARBOXYLATE-BINDING PROTEIN"/>
    <property type="match status" value="1"/>
</dbReference>
<dbReference type="CDD" id="cd07012">
    <property type="entry name" value="PBP2_Bug_TTT"/>
    <property type="match status" value="1"/>
</dbReference>
<sequence length="343" mass="35609">MTDRPSEPPSGRGLRPETTRRAVVAGGLALGAAAVIGAAVRASGPTVWPDRPVRLIVPYPAGGSVDLLTRILAEKLEARFGQPFVIENKPGAAGNIGVAALAASPADGYSVAAATVGHFAINPFIAAQAAPDPERDFAPVSLVWELPNVFAVPGRLPVETLADFVGWAKRQGRLAFGSSGVGTSTHLFPTLFAARAGLDAAHVPFRGAAQTIPAMLAGDVAFTIDNLTSYMSYIEGGQVRPLAVTGTQRWPGLPDVPTMAECGWPDFAMTSWAAFVVPMGTPPAIVGRLAAALRDIAADPAVRDRFATVGARALASTPEEVAARAAQERPIWRETVRLAGLAG</sequence>
<dbReference type="PIRSF" id="PIRSF017082">
    <property type="entry name" value="YflP"/>
    <property type="match status" value="1"/>
</dbReference>
<reference evidence="3" key="1">
    <citation type="submission" date="2018-10" db="EMBL/GenBank/DDBJ databases">
        <authorList>
            <person name="Peiro R."/>
            <person name="Begona"/>
            <person name="Cbmso G."/>
            <person name="Lopez M."/>
            <person name="Gonzalez S."/>
            <person name="Sacristan E."/>
            <person name="Castillo E."/>
        </authorList>
    </citation>
    <scope>NUCLEOTIDE SEQUENCE [LARGE SCALE GENOMIC DNA]</scope>
</reference>
<dbReference type="InterPro" id="IPR042100">
    <property type="entry name" value="Bug_dom1"/>
</dbReference>
<organism evidence="2 3">
    <name type="scientific">Rhodoplanes serenus</name>
    <dbReference type="NCBI Taxonomy" id="200615"/>
    <lineage>
        <taxon>Bacteria</taxon>
        <taxon>Pseudomonadati</taxon>
        <taxon>Pseudomonadota</taxon>
        <taxon>Alphaproteobacteria</taxon>
        <taxon>Hyphomicrobiales</taxon>
        <taxon>Nitrobacteraceae</taxon>
        <taxon>Rhodoplanes</taxon>
    </lineage>
</organism>
<accession>A0A447CQ60</accession>
<dbReference type="SUPFAM" id="SSF53850">
    <property type="entry name" value="Periplasmic binding protein-like II"/>
    <property type="match status" value="1"/>
</dbReference>
<dbReference type="RefSeq" id="WP_129607696.1">
    <property type="nucleotide sequence ID" value="NZ_UWOC01000033.1"/>
</dbReference>
<dbReference type="InterPro" id="IPR006311">
    <property type="entry name" value="TAT_signal"/>
</dbReference>
<comment type="similarity">
    <text evidence="1">Belongs to the UPF0065 (bug) family.</text>
</comment>
<name>A0A447CQ60_9BRAD</name>
<evidence type="ECO:0000313" key="3">
    <source>
        <dbReference type="Proteomes" id="UP000289200"/>
    </source>
</evidence>
<dbReference type="PROSITE" id="PS51318">
    <property type="entry name" value="TAT"/>
    <property type="match status" value="1"/>
</dbReference>
<dbReference type="Pfam" id="PF03401">
    <property type="entry name" value="TctC"/>
    <property type="match status" value="1"/>
</dbReference>
<keyword evidence="3" id="KW-1185">Reference proteome</keyword>
<dbReference type="Gene3D" id="3.40.190.10">
    <property type="entry name" value="Periplasmic binding protein-like II"/>
    <property type="match status" value="1"/>
</dbReference>
<proteinExistence type="inferred from homology"/>
<dbReference type="Gene3D" id="3.40.190.150">
    <property type="entry name" value="Bordetella uptake gene, domain 1"/>
    <property type="match status" value="1"/>
</dbReference>
<evidence type="ECO:0008006" key="4">
    <source>
        <dbReference type="Google" id="ProtNLM"/>
    </source>
</evidence>
<evidence type="ECO:0000313" key="2">
    <source>
        <dbReference type="EMBL" id="VCU07310.1"/>
    </source>
</evidence>
<dbReference type="OrthoDB" id="9780943at2"/>
<dbReference type="PANTHER" id="PTHR42928:SF5">
    <property type="entry name" value="BLR1237 PROTEIN"/>
    <property type="match status" value="1"/>
</dbReference>
<dbReference type="Proteomes" id="UP000289200">
    <property type="component" value="Unassembled WGS sequence"/>
</dbReference>
<gene>
    <name evidence="2" type="ORF">RHODGE_RHODGE_00596</name>
</gene>
<comment type="caution">
    <text evidence="2">The sequence shown here is derived from an EMBL/GenBank/DDBJ whole genome shotgun (WGS) entry which is preliminary data.</text>
</comment>
<dbReference type="AlphaFoldDB" id="A0A447CQ60"/>
<evidence type="ECO:0000256" key="1">
    <source>
        <dbReference type="ARBA" id="ARBA00006987"/>
    </source>
</evidence>
<dbReference type="InterPro" id="IPR005064">
    <property type="entry name" value="BUG"/>
</dbReference>